<sequence length="370" mass="39558">MQSCLVLVAPSANHVYANQAPRLAAAELALCCPQVRGAEPIVLAGVECIALEIDDAEQPLAPAVLRAVSRASATLAAFQREGELLRPIELPTTHVLDEDLVTIPKYRGKTNEQFTRLLLNVTLAGLSGAAAARRDQGARLAILDPMAGRGTTLQEAWLAGHNGYGVELDVKAVEALAAHMTTWLRHKRLKHTSRTHPVRRDGRVLGKKYEAELRLPSSEPLEMGVFTGDTRDSAKLWGRKKFDAVVVDAPYGVVHAATSRPAAKGPDAKGGGKGTTADKRHGGRDGRSSGRDRSPAQLLGESISVWASQLRSGGAMGISWNTFGLAREDLLAMMADAGLQPLDDDLHRGLDHRVDSSIHRDVAVAVKATA</sequence>
<feature type="compositionally biased region" description="Basic and acidic residues" evidence="1">
    <location>
        <begin position="276"/>
        <end position="294"/>
    </location>
</feature>
<evidence type="ECO:0000256" key="1">
    <source>
        <dbReference type="SAM" id="MobiDB-lite"/>
    </source>
</evidence>
<dbReference type="RefSeq" id="WP_065860380.1">
    <property type="nucleotide sequence ID" value="NZ_LT906441.1"/>
</dbReference>
<reference evidence="2 3" key="1">
    <citation type="submission" date="2017-06" db="EMBL/GenBank/DDBJ databases">
        <authorList>
            <consortium name="Pathogen Informatics"/>
        </authorList>
    </citation>
    <scope>NUCLEOTIDE SEQUENCE [LARGE SCALE GENOMIC DNA]</scope>
    <source>
        <strain evidence="2 3">NCTC11865</strain>
    </source>
</reference>
<organism evidence="2 3">
    <name type="scientific">Cutibacterium granulosum</name>
    <dbReference type="NCBI Taxonomy" id="33011"/>
    <lineage>
        <taxon>Bacteria</taxon>
        <taxon>Bacillati</taxon>
        <taxon>Actinomycetota</taxon>
        <taxon>Actinomycetes</taxon>
        <taxon>Propionibacteriales</taxon>
        <taxon>Propionibacteriaceae</taxon>
        <taxon>Cutibacterium</taxon>
    </lineage>
</organism>
<feature type="region of interest" description="Disordered" evidence="1">
    <location>
        <begin position="258"/>
        <end position="295"/>
    </location>
</feature>
<dbReference type="InterPro" id="IPR029063">
    <property type="entry name" value="SAM-dependent_MTases_sf"/>
</dbReference>
<dbReference type="EMBL" id="LT906441">
    <property type="protein sequence ID" value="SNV29083.1"/>
    <property type="molecule type" value="Genomic_DNA"/>
</dbReference>
<name>A0A239W556_9ACTN</name>
<dbReference type="Proteomes" id="UP000215332">
    <property type="component" value="Chromosome 1"/>
</dbReference>
<evidence type="ECO:0000313" key="3">
    <source>
        <dbReference type="Proteomes" id="UP000215332"/>
    </source>
</evidence>
<dbReference type="AlphaFoldDB" id="A0A239W556"/>
<dbReference type="eggNOG" id="COG0863">
    <property type="taxonomic scope" value="Bacteria"/>
</dbReference>
<dbReference type="SUPFAM" id="SSF53335">
    <property type="entry name" value="S-adenosyl-L-methionine-dependent methyltransferases"/>
    <property type="match status" value="1"/>
</dbReference>
<protein>
    <recommendedName>
        <fullName evidence="4">SAM-dependent methyltransferase</fullName>
    </recommendedName>
</protein>
<evidence type="ECO:0008006" key="4">
    <source>
        <dbReference type="Google" id="ProtNLM"/>
    </source>
</evidence>
<dbReference type="KEGG" id="cgrn:4412665_00233"/>
<proteinExistence type="predicted"/>
<evidence type="ECO:0000313" key="2">
    <source>
        <dbReference type="EMBL" id="SNV29083.1"/>
    </source>
</evidence>
<dbReference type="Gene3D" id="3.40.50.150">
    <property type="entry name" value="Vaccinia Virus protein VP39"/>
    <property type="match status" value="1"/>
</dbReference>
<gene>
    <name evidence="2" type="ORF">SAMEA4412665_00233</name>
</gene>
<accession>A0A239W556</accession>